<gene>
    <name evidence="1" type="ORF">JAAARDRAFT_203861</name>
</gene>
<reference evidence="2" key="1">
    <citation type="journal article" date="2014" name="Proc. Natl. Acad. Sci. U.S.A.">
        <title>Extensive sampling of basidiomycete genomes demonstrates inadequacy of the white-rot/brown-rot paradigm for wood decay fungi.</title>
        <authorList>
            <person name="Riley R."/>
            <person name="Salamov A.A."/>
            <person name="Brown D.W."/>
            <person name="Nagy L.G."/>
            <person name="Floudas D."/>
            <person name="Held B.W."/>
            <person name="Levasseur A."/>
            <person name="Lombard V."/>
            <person name="Morin E."/>
            <person name="Otillar R."/>
            <person name="Lindquist E.A."/>
            <person name="Sun H."/>
            <person name="LaButti K.M."/>
            <person name="Schmutz J."/>
            <person name="Jabbour D."/>
            <person name="Luo H."/>
            <person name="Baker S.E."/>
            <person name="Pisabarro A.G."/>
            <person name="Walton J.D."/>
            <person name="Blanchette R.A."/>
            <person name="Henrissat B."/>
            <person name="Martin F."/>
            <person name="Cullen D."/>
            <person name="Hibbett D.S."/>
            <person name="Grigoriev I.V."/>
        </authorList>
    </citation>
    <scope>NUCLEOTIDE SEQUENCE [LARGE SCALE GENOMIC DNA]</scope>
    <source>
        <strain evidence="2">MUCL 33604</strain>
    </source>
</reference>
<protein>
    <submittedName>
        <fullName evidence="1">Uncharacterized protein</fullName>
    </submittedName>
</protein>
<dbReference type="Proteomes" id="UP000027265">
    <property type="component" value="Unassembled WGS sequence"/>
</dbReference>
<dbReference type="EMBL" id="KL197711">
    <property type="protein sequence ID" value="KDQ62825.1"/>
    <property type="molecule type" value="Genomic_DNA"/>
</dbReference>
<dbReference type="AlphaFoldDB" id="A0A067Q9J1"/>
<evidence type="ECO:0000313" key="1">
    <source>
        <dbReference type="EMBL" id="KDQ62825.1"/>
    </source>
</evidence>
<keyword evidence="2" id="KW-1185">Reference proteome</keyword>
<name>A0A067Q9J1_9AGAM</name>
<dbReference type="InParanoid" id="A0A067Q9J1"/>
<proteinExistence type="predicted"/>
<evidence type="ECO:0000313" key="2">
    <source>
        <dbReference type="Proteomes" id="UP000027265"/>
    </source>
</evidence>
<sequence length="572" mass="64048">MTSNMGLTYTSCPIHCITSSNPITLVDFDSQIAHLEKNIIALKRRRNANLPIFRLPPEILCKIFIFCTTELDGLNPDNSDVVQATGDGSRPFLPQLLRLTHICQDLREVLLQCPPYWGKLVPCSKDCMKELLFRSSSAPIKVDLSPPGPYRPREHMENFSSIMKQIGRIHTLILPLHFSLMERMEAHLCQDAPTLEYLELSVRYTGIRLPFGRLFGGDTPSLRHINFRGIFMDWTAPIFRGLTSLTINGVEVPNYSSNIEGDFSQMLSALENMPSLQTLSLTSALPPEHPNTSTTRQISFPALTTLRVYDEVGQCAHFLDRLVLPNASSIAIHAFEAQQSHSDAVGYFFSALHARLRDPPISVPILALEFGVDSSLVAAYTSITEDGETPSGGEELPQPLGVAITLIMDPEVEPYEWVSDLLEMLPLSNVRATAIRGASSLTLEDGHQYFDGLVDVRVCEVVGEIGPAFATLISTCFPHLERLCFRGIDFDYRDVDDEMETPFREALASSLGERFLNGFDLLEEMEIESCEGLTEEIIDRYEAYSRHVEWDWCGFVEMTDDHSDTEDDNSDA</sequence>
<accession>A0A067Q9J1</accession>
<dbReference type="HOGENOM" id="CLU_024199_2_2_1"/>
<dbReference type="STRING" id="933084.A0A067Q9J1"/>
<organism evidence="1 2">
    <name type="scientific">Jaapia argillacea MUCL 33604</name>
    <dbReference type="NCBI Taxonomy" id="933084"/>
    <lineage>
        <taxon>Eukaryota</taxon>
        <taxon>Fungi</taxon>
        <taxon>Dikarya</taxon>
        <taxon>Basidiomycota</taxon>
        <taxon>Agaricomycotina</taxon>
        <taxon>Agaricomycetes</taxon>
        <taxon>Agaricomycetidae</taxon>
        <taxon>Jaapiales</taxon>
        <taxon>Jaapiaceae</taxon>
        <taxon>Jaapia</taxon>
    </lineage>
</organism>
<dbReference type="OrthoDB" id="3172239at2759"/>